<feature type="coiled-coil region" evidence="1">
    <location>
        <begin position="233"/>
        <end position="287"/>
    </location>
</feature>
<evidence type="ECO:0000313" key="4">
    <source>
        <dbReference type="Proteomes" id="UP000009273"/>
    </source>
</evidence>
<sequence length="486" mass="55354">MEEKFDARKKLARAEQQEYAHQYTPKTREENYQYPDEDKRFTNKVKDETNLYGVQPEDSVFAGPTEGRIKAIVDVKKVTEDHRQRSYKIKTQPPIFSRTDIDKTEDVNNTHREDEINKLRETSKSFAQQIEKEQSVDISNPIERFSEEIDPSLGEDDCEIVFNVGDQVVDVEENINGKITFANSKRLSVVWEDNTKERFAIKEAKEFLKITKAYVGDVQEQIDPIHTEDWPKNEVLENKIDNTLSSMEQEEEIDQKTANIDLEKIKLQRQVNELENKVNEIDVMKVKTKAANEVITLMQKKGILSNNEAEVKNQFDSIIEMDDVSFEAFKNAIISKKVLDDDMYAFLDEEEDFSDIEDGNEFAKQREEIKKTAKSAPRSLGGIEMGDTSLFENGGLSNFKGNIGDFSGAATSMSSSTKESRSLSAAAEGNKRKPIERKSNSLDMSGFQDIQGLKTPINIPNRELSAGKKFSELFSDGFGWSGVPKR</sequence>
<dbReference type="GeneID" id="18563240"/>
<feature type="compositionally biased region" description="Basic and acidic residues" evidence="2">
    <location>
        <begin position="1"/>
        <end position="18"/>
    </location>
</feature>
<dbReference type="RefSeq" id="YP_009015332.1">
    <property type="nucleotide sequence ID" value="NC_023719.1"/>
</dbReference>
<organism evidence="3 4">
    <name type="scientific">Bacillus phage G</name>
    <dbReference type="NCBI Taxonomy" id="2884420"/>
    <lineage>
        <taxon>Viruses</taxon>
        <taxon>Duplodnaviria</taxon>
        <taxon>Heunggongvirae</taxon>
        <taxon>Uroviricota</taxon>
        <taxon>Caudoviricetes</taxon>
        <taxon>Donellivirus</taxon>
        <taxon>Donellivirus gee</taxon>
    </lineage>
</organism>
<keyword evidence="4" id="KW-1185">Reference proteome</keyword>
<accession>G3MB91</accession>
<feature type="compositionally biased region" description="Low complexity" evidence="2">
    <location>
        <begin position="410"/>
        <end position="426"/>
    </location>
</feature>
<evidence type="ECO:0000256" key="1">
    <source>
        <dbReference type="SAM" id="Coils"/>
    </source>
</evidence>
<proteinExistence type="predicted"/>
<feature type="compositionally biased region" description="Basic and acidic residues" evidence="2">
    <location>
        <begin position="26"/>
        <end position="38"/>
    </location>
</feature>
<dbReference type="EMBL" id="JN638751">
    <property type="protein sequence ID" value="AEO93292.1"/>
    <property type="molecule type" value="Genomic_DNA"/>
</dbReference>
<keyword evidence="1" id="KW-0175">Coiled coil</keyword>
<dbReference type="Proteomes" id="UP000009273">
    <property type="component" value="Segment"/>
</dbReference>
<protein>
    <submittedName>
        <fullName evidence="3">Gp21</fullName>
    </submittedName>
</protein>
<feature type="region of interest" description="Disordered" evidence="2">
    <location>
        <begin position="1"/>
        <end position="38"/>
    </location>
</feature>
<evidence type="ECO:0000256" key="2">
    <source>
        <dbReference type="SAM" id="MobiDB-lite"/>
    </source>
</evidence>
<evidence type="ECO:0000313" key="3">
    <source>
        <dbReference type="EMBL" id="AEO93292.1"/>
    </source>
</evidence>
<dbReference type="KEGG" id="vg:18563240"/>
<gene>
    <name evidence="3" type="primary">21</name>
    <name evidence="3" type="ORF">G_21</name>
</gene>
<feature type="region of interest" description="Disordered" evidence="2">
    <location>
        <begin position="410"/>
        <end position="446"/>
    </location>
</feature>
<reference evidence="3 4" key="1">
    <citation type="submission" date="2011-09" db="EMBL/GenBank/DDBJ databases">
        <authorList>
            <person name="Pope W.H."/>
            <person name="Pedulla M.L."/>
            <person name="Ford M.E."/>
            <person name="Peebles C.L."/>
            <person name="Hatfull G.H."/>
            <person name="Hendrix R.W."/>
        </authorList>
    </citation>
    <scope>NUCLEOTIDE SEQUENCE [LARGE SCALE GENOMIC DNA]</scope>
    <source>
        <strain evidence="3">G</strain>
    </source>
</reference>
<name>G3MB91_9CAUD</name>
<feature type="compositionally biased region" description="Basic and acidic residues" evidence="2">
    <location>
        <begin position="429"/>
        <end position="440"/>
    </location>
</feature>